<keyword evidence="12" id="KW-1185">Reference proteome</keyword>
<feature type="transmembrane region" description="Helical" evidence="10">
    <location>
        <begin position="21"/>
        <end position="40"/>
    </location>
</feature>
<dbReference type="PANTHER" id="PTHR13202:SF0">
    <property type="entry name" value="SIGNAL PEPTIDASE COMPLEX SUBUNIT 1"/>
    <property type="match status" value="1"/>
</dbReference>
<organism evidence="11 12">
    <name type="scientific">Dinothrombium tinctorium</name>
    <dbReference type="NCBI Taxonomy" id="1965070"/>
    <lineage>
        <taxon>Eukaryota</taxon>
        <taxon>Metazoa</taxon>
        <taxon>Ecdysozoa</taxon>
        <taxon>Arthropoda</taxon>
        <taxon>Chelicerata</taxon>
        <taxon>Arachnida</taxon>
        <taxon>Acari</taxon>
        <taxon>Acariformes</taxon>
        <taxon>Trombidiformes</taxon>
        <taxon>Prostigmata</taxon>
        <taxon>Anystina</taxon>
        <taxon>Parasitengona</taxon>
        <taxon>Trombidioidea</taxon>
        <taxon>Trombidiidae</taxon>
        <taxon>Dinothrombium</taxon>
    </lineage>
</organism>
<dbReference type="STRING" id="1965070.A0A443QXY0"/>
<proteinExistence type="inferred from homology"/>
<evidence type="ECO:0000313" key="12">
    <source>
        <dbReference type="Proteomes" id="UP000285301"/>
    </source>
</evidence>
<keyword evidence="5" id="KW-0256">Endoplasmic reticulum</keyword>
<evidence type="ECO:0000256" key="1">
    <source>
        <dbReference type="ARBA" id="ARBA00004477"/>
    </source>
</evidence>
<dbReference type="Pfam" id="PF06645">
    <property type="entry name" value="SPC12"/>
    <property type="match status" value="1"/>
</dbReference>
<protein>
    <recommendedName>
        <fullName evidence="3">Signal peptidase complex subunit 1</fullName>
    </recommendedName>
    <alternativeName>
        <fullName evidence="8">Microsomal signal peptidase 12 kDa subunit</fullName>
    </alternativeName>
</protein>
<comment type="caution">
    <text evidence="11">The sequence shown here is derived from an EMBL/GenBank/DDBJ whole genome shotgun (WGS) entry which is preliminary data.</text>
</comment>
<evidence type="ECO:0000256" key="6">
    <source>
        <dbReference type="ARBA" id="ARBA00022989"/>
    </source>
</evidence>
<dbReference type="Proteomes" id="UP000285301">
    <property type="component" value="Unassembled WGS sequence"/>
</dbReference>
<comment type="similarity">
    <text evidence="2">Belongs to the SPCS1 family.</text>
</comment>
<dbReference type="GO" id="GO:0006465">
    <property type="term" value="P:signal peptide processing"/>
    <property type="evidence" value="ECO:0007669"/>
    <property type="project" value="InterPro"/>
</dbReference>
<dbReference type="AlphaFoldDB" id="A0A443QXY0"/>
<dbReference type="GO" id="GO:0005787">
    <property type="term" value="C:signal peptidase complex"/>
    <property type="evidence" value="ECO:0007669"/>
    <property type="project" value="InterPro"/>
</dbReference>
<evidence type="ECO:0000256" key="5">
    <source>
        <dbReference type="ARBA" id="ARBA00022824"/>
    </source>
</evidence>
<feature type="transmembrane region" description="Helical" evidence="10">
    <location>
        <begin position="46"/>
        <end position="66"/>
    </location>
</feature>
<evidence type="ECO:0000256" key="9">
    <source>
        <dbReference type="ARBA" id="ARBA00045204"/>
    </source>
</evidence>
<evidence type="ECO:0000256" key="8">
    <source>
        <dbReference type="ARBA" id="ARBA00032913"/>
    </source>
</evidence>
<accession>A0A443QXY0</accession>
<gene>
    <name evidence="11" type="ORF">B4U79_13607</name>
</gene>
<comment type="function">
    <text evidence="9">Component of the signal peptidase complex (SPC) which catalyzes the cleavage of N-terminal signal sequences from nascent proteins as they are translocated into the lumen of the endoplasmic reticulum. Dispensable for SPC enzymatic activity.</text>
</comment>
<dbReference type="GO" id="GO:0045047">
    <property type="term" value="P:protein targeting to ER"/>
    <property type="evidence" value="ECO:0007669"/>
    <property type="project" value="TreeGrafter"/>
</dbReference>
<comment type="subcellular location">
    <subcellularLocation>
        <location evidence="1">Endoplasmic reticulum membrane</location>
        <topology evidence="1">Multi-pass membrane protein</topology>
    </subcellularLocation>
</comment>
<keyword evidence="6 10" id="KW-1133">Transmembrane helix</keyword>
<evidence type="ECO:0000256" key="7">
    <source>
        <dbReference type="ARBA" id="ARBA00023136"/>
    </source>
</evidence>
<evidence type="ECO:0000256" key="3">
    <source>
        <dbReference type="ARBA" id="ARBA00017059"/>
    </source>
</evidence>
<name>A0A443QXY0_9ACAR</name>
<keyword evidence="4 10" id="KW-0812">Transmembrane</keyword>
<evidence type="ECO:0000256" key="2">
    <source>
        <dbReference type="ARBA" id="ARBA00005245"/>
    </source>
</evidence>
<evidence type="ECO:0000256" key="4">
    <source>
        <dbReference type="ARBA" id="ARBA00022692"/>
    </source>
</evidence>
<evidence type="ECO:0000313" key="11">
    <source>
        <dbReference type="EMBL" id="RWS07875.1"/>
    </source>
</evidence>
<keyword evidence="7 10" id="KW-0472">Membrane</keyword>
<dbReference type="InterPro" id="IPR009542">
    <property type="entry name" value="Spc1/SPCS1"/>
</dbReference>
<dbReference type="PANTHER" id="PTHR13202">
    <property type="entry name" value="MICROSOMAL SIGNAL PEPTIDASE 12 KDA SUBUNIT"/>
    <property type="match status" value="1"/>
</dbReference>
<dbReference type="OrthoDB" id="263893at2759"/>
<dbReference type="EMBL" id="NCKU01003253">
    <property type="protein sequence ID" value="RWS07875.1"/>
    <property type="molecule type" value="Genomic_DNA"/>
</dbReference>
<reference evidence="11 12" key="1">
    <citation type="journal article" date="2018" name="Gigascience">
        <title>Genomes of trombidid mites reveal novel predicted allergens and laterally-transferred genes associated with secondary metabolism.</title>
        <authorList>
            <person name="Dong X."/>
            <person name="Chaisiri K."/>
            <person name="Xia D."/>
            <person name="Armstrong S.D."/>
            <person name="Fang Y."/>
            <person name="Donnelly M.J."/>
            <person name="Kadowaki T."/>
            <person name="McGarry J.W."/>
            <person name="Darby A.C."/>
            <person name="Makepeace B.L."/>
        </authorList>
    </citation>
    <scope>NUCLEOTIDE SEQUENCE [LARGE SCALE GENOMIC DNA]</scope>
    <source>
        <strain evidence="11">UoL-WK</strain>
    </source>
</reference>
<sequence>MDFLKKLPSHLDFEGQRLAERIFQTVITAFAVVGLVAGYAVERFSITVYTLGVGFAIAALLTLPPWPMYRRHPLKWQKADDGSAHSAKSKKKK</sequence>
<evidence type="ECO:0000256" key="10">
    <source>
        <dbReference type="SAM" id="Phobius"/>
    </source>
</evidence>